<comment type="caution">
    <text evidence="1">The sequence shown here is derived from an EMBL/GenBank/DDBJ whole genome shotgun (WGS) entry which is preliminary data.</text>
</comment>
<reference evidence="1" key="1">
    <citation type="submission" date="2021-02" db="EMBL/GenBank/DDBJ databases">
        <authorList>
            <person name="Nowell W R."/>
        </authorList>
    </citation>
    <scope>NUCLEOTIDE SEQUENCE</scope>
</reference>
<proteinExistence type="predicted"/>
<gene>
    <name evidence="1" type="ORF">QYT958_LOCUS36501</name>
</gene>
<protein>
    <submittedName>
        <fullName evidence="1">Uncharacterized protein</fullName>
    </submittedName>
</protein>
<dbReference type="Proteomes" id="UP000663848">
    <property type="component" value="Unassembled WGS sequence"/>
</dbReference>
<evidence type="ECO:0000313" key="1">
    <source>
        <dbReference type="EMBL" id="CAF4984595.1"/>
    </source>
</evidence>
<name>A0A821ZQ61_9BILA</name>
<organism evidence="1 2">
    <name type="scientific">Rotaria socialis</name>
    <dbReference type="NCBI Taxonomy" id="392032"/>
    <lineage>
        <taxon>Eukaryota</taxon>
        <taxon>Metazoa</taxon>
        <taxon>Spiralia</taxon>
        <taxon>Gnathifera</taxon>
        <taxon>Rotifera</taxon>
        <taxon>Eurotatoria</taxon>
        <taxon>Bdelloidea</taxon>
        <taxon>Philodinida</taxon>
        <taxon>Philodinidae</taxon>
        <taxon>Rotaria</taxon>
    </lineage>
</organism>
<accession>A0A821ZQ61</accession>
<sequence>MQDESQLDSNFNILVQHINRALGENQDKDFHRPQIITRFEGGAVRGKYYQYDQAYDMAFDFFSLREGRVSGQGNDVIGPFTMAGTYDNEGKVCFVKQYVGKHAVEYEGNIDYDNLGGFKIKGQWNVSYQTDRFSLESINHFNDDTD</sequence>
<dbReference type="EMBL" id="CAJOBR010029145">
    <property type="protein sequence ID" value="CAF4984595.1"/>
    <property type="molecule type" value="Genomic_DNA"/>
</dbReference>
<evidence type="ECO:0000313" key="2">
    <source>
        <dbReference type="Proteomes" id="UP000663848"/>
    </source>
</evidence>
<dbReference type="AlphaFoldDB" id="A0A821ZQ61"/>